<feature type="transmembrane region" description="Helical" evidence="8">
    <location>
        <begin position="83"/>
        <end position="101"/>
    </location>
</feature>
<feature type="transmembrane region" description="Helical" evidence="8">
    <location>
        <begin position="113"/>
        <end position="129"/>
    </location>
</feature>
<dbReference type="GO" id="GO:0016763">
    <property type="term" value="F:pentosyltransferase activity"/>
    <property type="evidence" value="ECO:0007669"/>
    <property type="project" value="TreeGrafter"/>
</dbReference>
<feature type="transmembrane region" description="Helical" evidence="8">
    <location>
        <begin position="12"/>
        <end position="31"/>
    </location>
</feature>
<dbReference type="AlphaFoldDB" id="A0A0F0CQE3"/>
<dbReference type="Pfam" id="PF13231">
    <property type="entry name" value="PMT_2"/>
    <property type="match status" value="1"/>
</dbReference>
<dbReference type="InterPro" id="IPR050297">
    <property type="entry name" value="LipidA_mod_glycosyltrf_83"/>
</dbReference>
<evidence type="ECO:0000256" key="2">
    <source>
        <dbReference type="ARBA" id="ARBA00022475"/>
    </source>
</evidence>
<keyword evidence="11" id="KW-1185">Reference proteome</keyword>
<evidence type="ECO:0000256" key="3">
    <source>
        <dbReference type="ARBA" id="ARBA00022676"/>
    </source>
</evidence>
<feature type="transmembrane region" description="Helical" evidence="8">
    <location>
        <begin position="135"/>
        <end position="154"/>
    </location>
</feature>
<evidence type="ECO:0000256" key="4">
    <source>
        <dbReference type="ARBA" id="ARBA00022679"/>
    </source>
</evidence>
<keyword evidence="4" id="KW-0808">Transferase</keyword>
<protein>
    <recommendedName>
        <fullName evidence="9">Glycosyltransferase RgtA/B/C/D-like domain-containing protein</fullName>
    </recommendedName>
</protein>
<feature type="transmembrane region" description="Helical" evidence="8">
    <location>
        <begin position="348"/>
        <end position="367"/>
    </location>
</feature>
<dbReference type="EMBL" id="JYNY01000495">
    <property type="protein sequence ID" value="KJJ83721.1"/>
    <property type="molecule type" value="Genomic_DNA"/>
</dbReference>
<name>A0A0F0CQE3_9BACT</name>
<dbReference type="GO" id="GO:0005886">
    <property type="term" value="C:plasma membrane"/>
    <property type="evidence" value="ECO:0007669"/>
    <property type="project" value="UniProtKB-SubCell"/>
</dbReference>
<evidence type="ECO:0000313" key="10">
    <source>
        <dbReference type="EMBL" id="KJJ83721.1"/>
    </source>
</evidence>
<evidence type="ECO:0000259" key="9">
    <source>
        <dbReference type="Pfam" id="PF13231"/>
    </source>
</evidence>
<feature type="domain" description="Glycosyltransferase RgtA/B/C/D-like" evidence="9">
    <location>
        <begin position="65"/>
        <end position="220"/>
    </location>
</feature>
<evidence type="ECO:0000256" key="5">
    <source>
        <dbReference type="ARBA" id="ARBA00022692"/>
    </source>
</evidence>
<dbReference type="InterPro" id="IPR038731">
    <property type="entry name" value="RgtA/B/C-like"/>
</dbReference>
<sequence>MVINLIKNKIVVVFFIIALALTLRLILAFALHPNEMGWSDGNRYLRYALQLIETGKFEKHLTAEPFYPAVWALVYAVFGKSLLYVRIFMAVIGTILCFIIYKIGTRIFSEKAGITALVLSALYPIFIYLSRTCEYPTHFFTFLLALLVLSMISVIDDPSSIFKWIVSGFILGISILTVPTLFTFAPFMALWLFITTGLSIIRRFVRVVLFTLVSIIPILIFTMLWYEWHNELRVYPFNTSRSGGAFFLGNSELNYVYGDTGFYENFKENDPRLEQYQIVKKHLEIQNQSRNIEDPAERAKFLKDHAKQWIKDNPKKFAELFFRKFIGYWQAFVTPTIPNPDDSPAKRFVQALTYFPILFLSILGVWLSRKKWKYTVPILLLIGTQCLTYTLYLTRVRYRTHIDSFLIIFAALAICVIFEKLSSKINKKEEAKV</sequence>
<keyword evidence="3" id="KW-0328">Glycosyltransferase</keyword>
<gene>
    <name evidence="10" type="ORF">OMAG_002380</name>
</gene>
<feature type="transmembrane region" description="Helical" evidence="8">
    <location>
        <begin position="374"/>
        <end position="392"/>
    </location>
</feature>
<evidence type="ECO:0000256" key="8">
    <source>
        <dbReference type="SAM" id="Phobius"/>
    </source>
</evidence>
<evidence type="ECO:0000256" key="1">
    <source>
        <dbReference type="ARBA" id="ARBA00004651"/>
    </source>
</evidence>
<dbReference type="PANTHER" id="PTHR33908">
    <property type="entry name" value="MANNOSYLTRANSFERASE YKCB-RELATED"/>
    <property type="match status" value="1"/>
</dbReference>
<reference evidence="10 11" key="1">
    <citation type="submission" date="2015-02" db="EMBL/GenBank/DDBJ databases">
        <title>Single-cell genomics of uncultivated deep-branching MTB reveals a conserved set of magnetosome genes.</title>
        <authorList>
            <person name="Kolinko S."/>
            <person name="Richter M."/>
            <person name="Glockner F.O."/>
            <person name="Brachmann A."/>
            <person name="Schuler D."/>
        </authorList>
    </citation>
    <scope>NUCLEOTIDE SEQUENCE [LARGE SCALE GENOMIC DNA]</scope>
    <source>
        <strain evidence="10">SKK-01</strain>
    </source>
</reference>
<dbReference type="PANTHER" id="PTHR33908:SF11">
    <property type="entry name" value="MEMBRANE PROTEIN"/>
    <property type="match status" value="1"/>
</dbReference>
<feature type="transmembrane region" description="Helical" evidence="8">
    <location>
        <begin position="398"/>
        <end position="418"/>
    </location>
</feature>
<proteinExistence type="predicted"/>
<comment type="caution">
    <text evidence="10">The sequence shown here is derived from an EMBL/GenBank/DDBJ whole genome shotgun (WGS) entry which is preliminary data.</text>
</comment>
<feature type="transmembrane region" description="Helical" evidence="8">
    <location>
        <begin position="208"/>
        <end position="226"/>
    </location>
</feature>
<keyword evidence="2" id="KW-1003">Cell membrane</keyword>
<dbReference type="GO" id="GO:0009103">
    <property type="term" value="P:lipopolysaccharide biosynthetic process"/>
    <property type="evidence" value="ECO:0007669"/>
    <property type="project" value="UniProtKB-ARBA"/>
</dbReference>
<comment type="subcellular location">
    <subcellularLocation>
        <location evidence="1">Cell membrane</location>
        <topology evidence="1">Multi-pass membrane protein</topology>
    </subcellularLocation>
</comment>
<keyword evidence="5 8" id="KW-0812">Transmembrane</keyword>
<evidence type="ECO:0000256" key="7">
    <source>
        <dbReference type="ARBA" id="ARBA00023136"/>
    </source>
</evidence>
<organism evidence="10 11">
    <name type="scientific">Candidatus Omnitrophus magneticus</name>
    <dbReference type="NCBI Taxonomy" id="1609969"/>
    <lineage>
        <taxon>Bacteria</taxon>
        <taxon>Pseudomonadati</taxon>
        <taxon>Candidatus Omnitrophota</taxon>
        <taxon>Candidatus Omnitrophus</taxon>
    </lineage>
</organism>
<keyword evidence="6 8" id="KW-1133">Transmembrane helix</keyword>
<evidence type="ECO:0000313" key="11">
    <source>
        <dbReference type="Proteomes" id="UP000033428"/>
    </source>
</evidence>
<dbReference type="Proteomes" id="UP000033428">
    <property type="component" value="Unassembled WGS sequence"/>
</dbReference>
<accession>A0A0F0CQE3</accession>
<evidence type="ECO:0000256" key="6">
    <source>
        <dbReference type="ARBA" id="ARBA00022989"/>
    </source>
</evidence>
<keyword evidence="7 8" id="KW-0472">Membrane</keyword>